<evidence type="ECO:0000256" key="1">
    <source>
        <dbReference type="ARBA" id="ARBA00008791"/>
    </source>
</evidence>
<dbReference type="PRINTS" id="PR01438">
    <property type="entry name" value="UNVRSLSTRESS"/>
</dbReference>
<feature type="domain" description="UspA" evidence="2">
    <location>
        <begin position="15"/>
        <end position="150"/>
    </location>
</feature>
<dbReference type="PANTHER" id="PTHR46268:SF6">
    <property type="entry name" value="UNIVERSAL STRESS PROTEIN UP12"/>
    <property type="match status" value="1"/>
</dbReference>
<evidence type="ECO:0000259" key="2">
    <source>
        <dbReference type="Pfam" id="PF00582"/>
    </source>
</evidence>
<dbReference type="AlphaFoldDB" id="A0A1H4KZJ3"/>
<dbReference type="PANTHER" id="PTHR46268">
    <property type="entry name" value="STRESS RESPONSE PROTEIN NHAX"/>
    <property type="match status" value="1"/>
</dbReference>
<gene>
    <name evidence="3" type="ORF">SAMN05443244_1417</name>
</gene>
<proteinExistence type="inferred from homology"/>
<feature type="domain" description="UspA" evidence="2">
    <location>
        <begin position="169"/>
        <end position="287"/>
    </location>
</feature>
<dbReference type="Proteomes" id="UP000182409">
    <property type="component" value="Unassembled WGS sequence"/>
</dbReference>
<organism evidence="3 4">
    <name type="scientific">Terriglobus roseus</name>
    <dbReference type="NCBI Taxonomy" id="392734"/>
    <lineage>
        <taxon>Bacteria</taxon>
        <taxon>Pseudomonadati</taxon>
        <taxon>Acidobacteriota</taxon>
        <taxon>Terriglobia</taxon>
        <taxon>Terriglobales</taxon>
        <taxon>Acidobacteriaceae</taxon>
        <taxon>Terriglobus</taxon>
    </lineage>
</organism>
<dbReference type="CDD" id="cd00293">
    <property type="entry name" value="USP-like"/>
    <property type="match status" value="1"/>
</dbReference>
<dbReference type="InterPro" id="IPR014729">
    <property type="entry name" value="Rossmann-like_a/b/a_fold"/>
</dbReference>
<dbReference type="InterPro" id="IPR006015">
    <property type="entry name" value="Universal_stress_UspA"/>
</dbReference>
<dbReference type="InterPro" id="IPR006016">
    <property type="entry name" value="UspA"/>
</dbReference>
<name>A0A1H4KZJ3_9BACT</name>
<evidence type="ECO:0000313" key="3">
    <source>
        <dbReference type="EMBL" id="SEB63930.1"/>
    </source>
</evidence>
<dbReference type="Gene3D" id="3.40.50.620">
    <property type="entry name" value="HUPs"/>
    <property type="match status" value="2"/>
</dbReference>
<dbReference type="Pfam" id="PF00582">
    <property type="entry name" value="Usp"/>
    <property type="match status" value="2"/>
</dbReference>
<sequence length="291" mass="32429">MIRGIDMSHPWKPQAVVLGTDLTATSGVVAGTAIEIARRLDVELCILHVFQYLIHHRYRMPVSWMLEEVRRDINAKLRRLKKRAEDSQCSASTKVIESEDPAGSLLKESARFERAILVLGTHARDPIERFFLGSVAEQVLRTTRFPVITVGPHVKRRFGMGNDQLMFATDLTERSLEPIPLLAALMTPSTHLTVVHVTESVLETDARAAMDTVRARMALYLPDQAMKHQVKWKVIHSSEVTKALIEAATEDKAELLIMGMHRSGELNAHLPLKTGFQIIIGAPCAVLSVCS</sequence>
<dbReference type="EMBL" id="FNSD01000001">
    <property type="protein sequence ID" value="SEB63930.1"/>
    <property type="molecule type" value="Genomic_DNA"/>
</dbReference>
<dbReference type="SUPFAM" id="SSF52402">
    <property type="entry name" value="Adenine nucleotide alpha hydrolases-like"/>
    <property type="match status" value="2"/>
</dbReference>
<accession>A0A1H4KZJ3</accession>
<evidence type="ECO:0000313" key="4">
    <source>
        <dbReference type="Proteomes" id="UP000182409"/>
    </source>
</evidence>
<reference evidence="3 4" key="1">
    <citation type="submission" date="2016-10" db="EMBL/GenBank/DDBJ databases">
        <authorList>
            <person name="de Groot N.N."/>
        </authorList>
    </citation>
    <scope>NUCLEOTIDE SEQUENCE [LARGE SCALE GENOMIC DNA]</scope>
    <source>
        <strain evidence="3 4">AB35.6</strain>
    </source>
</reference>
<protein>
    <submittedName>
        <fullName evidence="3">Nucleotide-binding universal stress protein, UspA family</fullName>
    </submittedName>
</protein>
<comment type="similarity">
    <text evidence="1">Belongs to the universal stress protein A family.</text>
</comment>